<dbReference type="STRING" id="1072389.K1X4J4"/>
<sequence length="343" mass="37882">MGGAKLIVGSLAKNELEVEALQGIGLTPEGARVIFDRWEKARRELAPVGSGTSLPETIGYTSGSPILSDIPTQPPLHWLQNTLSTRHATIKRSLIRLKSSAEGNLARIQEGKTAGFALLHDEAEKELLSHSSVLEKSPPTLLGHCILYKSVALLDKESLVCYNGDGYIATDEDRHGHGGTDFSRRDHAVYLFPDRDTAEEYRKWSATRCPWTETLLVRVQIPHAVLDTVRKEQMWLLPQGDEILAVEGHIWGRAPAAGPRMDREEFQRIAEDDVLLHIGGAKAVQVAFTAAASEGYKALDLLEDLTKKGLIHVEIYPPHALSGWEFATQNSLSMLLYRDIGLK</sequence>
<evidence type="ECO:0000313" key="2">
    <source>
        <dbReference type="Proteomes" id="UP000006753"/>
    </source>
</evidence>
<protein>
    <submittedName>
        <fullName evidence="1">Uncharacterized protein</fullName>
    </submittedName>
</protein>
<reference evidence="1 2" key="1">
    <citation type="journal article" date="2012" name="BMC Genomics">
        <title>Sequencing the genome of Marssonina brunnea reveals fungus-poplar co-evolution.</title>
        <authorList>
            <person name="Zhu S."/>
            <person name="Cao Y.-Z."/>
            <person name="Jiang C."/>
            <person name="Tan B.-Y."/>
            <person name="Wang Z."/>
            <person name="Feng S."/>
            <person name="Zhang L."/>
            <person name="Su X.-H."/>
            <person name="Brejova B."/>
            <person name="Vinar T."/>
            <person name="Xu M."/>
            <person name="Wang M.-X."/>
            <person name="Zhang S.-G."/>
            <person name="Huang M.-R."/>
            <person name="Wu R."/>
            <person name="Zhou Y."/>
        </authorList>
    </citation>
    <scope>NUCLEOTIDE SEQUENCE [LARGE SCALE GENOMIC DNA]</scope>
    <source>
        <strain evidence="1 2">MB_m1</strain>
    </source>
</reference>
<dbReference type="Proteomes" id="UP000006753">
    <property type="component" value="Unassembled WGS sequence"/>
</dbReference>
<dbReference type="OrthoDB" id="5429780at2759"/>
<proteinExistence type="predicted"/>
<evidence type="ECO:0000313" key="1">
    <source>
        <dbReference type="EMBL" id="EKD20091.1"/>
    </source>
</evidence>
<accession>K1X4J4</accession>
<dbReference type="KEGG" id="mbe:MBM_02043"/>
<organism evidence="1 2">
    <name type="scientific">Marssonina brunnea f. sp. multigermtubi (strain MB_m1)</name>
    <name type="common">Marssonina leaf spot fungus</name>
    <dbReference type="NCBI Taxonomy" id="1072389"/>
    <lineage>
        <taxon>Eukaryota</taxon>
        <taxon>Fungi</taxon>
        <taxon>Dikarya</taxon>
        <taxon>Ascomycota</taxon>
        <taxon>Pezizomycotina</taxon>
        <taxon>Leotiomycetes</taxon>
        <taxon>Helotiales</taxon>
        <taxon>Drepanopezizaceae</taxon>
        <taxon>Drepanopeziza</taxon>
    </lineage>
</organism>
<dbReference type="EMBL" id="JH921430">
    <property type="protein sequence ID" value="EKD20091.1"/>
    <property type="molecule type" value="Genomic_DNA"/>
</dbReference>
<dbReference type="AlphaFoldDB" id="K1X4J4"/>
<dbReference type="InParanoid" id="K1X4J4"/>
<keyword evidence="2" id="KW-1185">Reference proteome</keyword>
<name>K1X4J4_MARBU</name>
<dbReference type="HOGENOM" id="CLU_809102_0_0_1"/>
<gene>
    <name evidence="1" type="ORF">MBM_02043</name>
</gene>